<dbReference type="EMBL" id="RWJN01000694">
    <property type="protein sequence ID" value="TCD59944.1"/>
    <property type="molecule type" value="Genomic_DNA"/>
</dbReference>
<gene>
    <name evidence="1" type="ORF">EIP91_011018</name>
</gene>
<comment type="caution">
    <text evidence="1">The sequence shown here is derived from an EMBL/GenBank/DDBJ whole genome shotgun (WGS) entry which is preliminary data.</text>
</comment>
<organism evidence="1 2">
    <name type="scientific">Steccherinum ochraceum</name>
    <dbReference type="NCBI Taxonomy" id="92696"/>
    <lineage>
        <taxon>Eukaryota</taxon>
        <taxon>Fungi</taxon>
        <taxon>Dikarya</taxon>
        <taxon>Basidiomycota</taxon>
        <taxon>Agaricomycotina</taxon>
        <taxon>Agaricomycetes</taxon>
        <taxon>Polyporales</taxon>
        <taxon>Steccherinaceae</taxon>
        <taxon>Steccherinum</taxon>
    </lineage>
</organism>
<sequence length="73" mass="7565">MLSAHTYDACSVPYTIPPHTDADLVTQKPSNIDAQALGLSRAGAASLLDNVVFTTAAEPAIADTTECELDSST</sequence>
<feature type="non-terminal residue" evidence="1">
    <location>
        <position position="73"/>
    </location>
</feature>
<proteinExistence type="predicted"/>
<evidence type="ECO:0000313" key="1">
    <source>
        <dbReference type="EMBL" id="TCD59944.1"/>
    </source>
</evidence>
<dbReference type="AlphaFoldDB" id="A0A4R0RBS6"/>
<accession>A0A4R0RBS6</accession>
<name>A0A4R0RBS6_9APHY</name>
<dbReference type="Proteomes" id="UP000292702">
    <property type="component" value="Unassembled WGS sequence"/>
</dbReference>
<evidence type="ECO:0000313" key="2">
    <source>
        <dbReference type="Proteomes" id="UP000292702"/>
    </source>
</evidence>
<reference evidence="1 2" key="1">
    <citation type="submission" date="2018-11" db="EMBL/GenBank/DDBJ databases">
        <title>Genome assembly of Steccherinum ochraceum LE-BIN_3174, the white-rot fungus of the Steccherinaceae family (The Residual Polyporoid clade, Polyporales, Basidiomycota).</title>
        <authorList>
            <person name="Fedorova T.V."/>
            <person name="Glazunova O.A."/>
            <person name="Landesman E.O."/>
            <person name="Moiseenko K.V."/>
            <person name="Psurtseva N.V."/>
            <person name="Savinova O.S."/>
            <person name="Shakhova N.V."/>
            <person name="Tyazhelova T.V."/>
            <person name="Vasina D.V."/>
        </authorList>
    </citation>
    <scope>NUCLEOTIDE SEQUENCE [LARGE SCALE GENOMIC DNA]</scope>
    <source>
        <strain evidence="1 2">LE-BIN_3174</strain>
    </source>
</reference>
<protein>
    <submittedName>
        <fullName evidence="1">Uncharacterized protein</fullName>
    </submittedName>
</protein>
<keyword evidence="2" id="KW-1185">Reference proteome</keyword>